<dbReference type="RefSeq" id="WP_157359998.1">
    <property type="nucleotide sequence ID" value="NZ_CP011371.1"/>
</dbReference>
<dbReference type="Proteomes" id="UP000035352">
    <property type="component" value="Chromosome"/>
</dbReference>
<keyword evidence="3" id="KW-1185">Reference proteome</keyword>
<keyword evidence="1" id="KW-0812">Transmembrane</keyword>
<accession>A0A0G3BU83</accession>
<feature type="transmembrane region" description="Helical" evidence="1">
    <location>
        <begin position="17"/>
        <end position="36"/>
    </location>
</feature>
<protein>
    <submittedName>
        <fullName evidence="2">Uncharacterized protein</fullName>
    </submittedName>
</protein>
<dbReference type="EMBL" id="CP011371">
    <property type="protein sequence ID" value="AKJ30921.1"/>
    <property type="molecule type" value="Genomic_DNA"/>
</dbReference>
<evidence type="ECO:0000313" key="2">
    <source>
        <dbReference type="EMBL" id="AKJ30921.1"/>
    </source>
</evidence>
<proteinExistence type="predicted"/>
<keyword evidence="1" id="KW-1133">Transmembrane helix</keyword>
<organism evidence="2 3">
    <name type="scientific">Caldimonas brevitalea</name>
    <dbReference type="NCBI Taxonomy" id="413882"/>
    <lineage>
        <taxon>Bacteria</taxon>
        <taxon>Pseudomonadati</taxon>
        <taxon>Pseudomonadota</taxon>
        <taxon>Betaproteobacteria</taxon>
        <taxon>Burkholderiales</taxon>
        <taxon>Sphaerotilaceae</taxon>
        <taxon>Caldimonas</taxon>
    </lineage>
</organism>
<sequence>MSLDLHLSRQLDNPRVAAVYALLTLMLLVAGVYRVFVRGAFRTFSSAWRRYRRR</sequence>
<name>A0A0G3BU83_9BURK</name>
<evidence type="ECO:0000313" key="3">
    <source>
        <dbReference type="Proteomes" id="UP000035352"/>
    </source>
</evidence>
<evidence type="ECO:0000256" key="1">
    <source>
        <dbReference type="SAM" id="Phobius"/>
    </source>
</evidence>
<dbReference type="KEGG" id="pbh:AAW51_4230"/>
<reference evidence="2 3" key="1">
    <citation type="submission" date="2015-05" db="EMBL/GenBank/DDBJ databases">
        <authorList>
            <person name="Tang B."/>
            <person name="Yu Y."/>
        </authorList>
    </citation>
    <scope>NUCLEOTIDE SEQUENCE [LARGE SCALE GENOMIC DNA]</scope>
    <source>
        <strain evidence="2 3">DSM 7029</strain>
    </source>
</reference>
<gene>
    <name evidence="2" type="ORF">AAW51_4230</name>
</gene>
<keyword evidence="1" id="KW-0472">Membrane</keyword>
<dbReference type="AlphaFoldDB" id="A0A0G3BU83"/>